<dbReference type="PANTHER" id="PTHR14948:SF25">
    <property type="entry name" value="DUF4190 DOMAIN-CONTAINING PROTEIN"/>
    <property type="match status" value="1"/>
</dbReference>
<evidence type="ECO:0000313" key="8">
    <source>
        <dbReference type="Proteomes" id="UP000255515"/>
    </source>
</evidence>
<dbReference type="Proteomes" id="UP000255515">
    <property type="component" value="Unassembled WGS sequence"/>
</dbReference>
<feature type="transmembrane region" description="Helical" evidence="6">
    <location>
        <begin position="115"/>
        <end position="135"/>
    </location>
</feature>
<evidence type="ECO:0000256" key="2">
    <source>
        <dbReference type="ARBA" id="ARBA00022692"/>
    </source>
</evidence>
<evidence type="ECO:0000256" key="1">
    <source>
        <dbReference type="ARBA" id="ARBA00004370"/>
    </source>
</evidence>
<dbReference type="AlphaFoldDB" id="A0A380ZUQ8"/>
<gene>
    <name evidence="7" type="ORF">NCTC11661_02229</name>
</gene>
<evidence type="ECO:0000256" key="4">
    <source>
        <dbReference type="ARBA" id="ARBA00023136"/>
    </source>
</evidence>
<keyword evidence="3 6" id="KW-1133">Transmembrane helix</keyword>
<accession>A0A380ZUQ8</accession>
<proteinExistence type="predicted"/>
<comment type="subcellular location">
    <subcellularLocation>
        <location evidence="1">Membrane</location>
    </subcellularLocation>
</comment>
<dbReference type="PANTHER" id="PTHR14948">
    <property type="entry name" value="NG5"/>
    <property type="match status" value="1"/>
</dbReference>
<protein>
    <submittedName>
        <fullName evidence="7">Interferon-induced transmembrane protein</fullName>
    </submittedName>
</protein>
<organism evidence="7 8">
    <name type="scientific">Bergeyella zoohelcum</name>
    <dbReference type="NCBI Taxonomy" id="1015"/>
    <lineage>
        <taxon>Bacteria</taxon>
        <taxon>Pseudomonadati</taxon>
        <taxon>Bacteroidota</taxon>
        <taxon>Flavobacteriia</taxon>
        <taxon>Flavobacteriales</taxon>
        <taxon>Weeksellaceae</taxon>
        <taxon>Bergeyella</taxon>
    </lineage>
</organism>
<sequence length="138" mass="15191">MGEYNTYEGDYQKDERGHSSKKTKQKENADTVKGTSQEKYASSTAEQKASQKEIPEKMPYHQLAPAIIVTLFCCQPLGIFAIIKAIQAKRKWSKGDQQGAIEAAQLARKLSISGVIVGAVMHVLFVLFSIFLAAVQSP</sequence>
<dbReference type="InterPro" id="IPR007593">
    <property type="entry name" value="CD225/Dispanin_fam"/>
</dbReference>
<keyword evidence="2 6" id="KW-0812">Transmembrane</keyword>
<reference evidence="7 8" key="1">
    <citation type="submission" date="2018-06" db="EMBL/GenBank/DDBJ databases">
        <authorList>
            <consortium name="Pathogen Informatics"/>
            <person name="Doyle S."/>
        </authorList>
    </citation>
    <scope>NUCLEOTIDE SEQUENCE [LARGE SCALE GENOMIC DNA]</scope>
    <source>
        <strain evidence="7 8">NCTC11661</strain>
    </source>
</reference>
<dbReference type="Pfam" id="PF04505">
    <property type="entry name" value="CD225"/>
    <property type="match status" value="1"/>
</dbReference>
<feature type="transmembrane region" description="Helical" evidence="6">
    <location>
        <begin position="63"/>
        <end position="83"/>
    </location>
</feature>
<evidence type="ECO:0000256" key="5">
    <source>
        <dbReference type="SAM" id="MobiDB-lite"/>
    </source>
</evidence>
<dbReference type="GO" id="GO:0016020">
    <property type="term" value="C:membrane"/>
    <property type="evidence" value="ECO:0007669"/>
    <property type="project" value="UniProtKB-SubCell"/>
</dbReference>
<feature type="region of interest" description="Disordered" evidence="5">
    <location>
        <begin position="1"/>
        <end position="53"/>
    </location>
</feature>
<evidence type="ECO:0000313" key="7">
    <source>
        <dbReference type="EMBL" id="SUV53082.1"/>
    </source>
</evidence>
<name>A0A380ZUQ8_9FLAO</name>
<evidence type="ECO:0000256" key="6">
    <source>
        <dbReference type="SAM" id="Phobius"/>
    </source>
</evidence>
<dbReference type="InterPro" id="IPR051423">
    <property type="entry name" value="CD225/Dispanin"/>
</dbReference>
<evidence type="ECO:0000256" key="3">
    <source>
        <dbReference type="ARBA" id="ARBA00022989"/>
    </source>
</evidence>
<dbReference type="EMBL" id="UFTJ01000003">
    <property type="protein sequence ID" value="SUV53082.1"/>
    <property type="molecule type" value="Genomic_DNA"/>
</dbReference>
<keyword evidence="4 6" id="KW-0472">Membrane</keyword>
<feature type="compositionally biased region" description="Polar residues" evidence="5">
    <location>
        <begin position="33"/>
        <end position="48"/>
    </location>
</feature>